<sequence>MGARTDGTDASAALRNRLPGLSISTSRTPAGRGAAQEPVSPTARLVKDVYIVVSFGFGAPLDLPVFRDGIQNQLARYRRFRSIQVMSKEGTLQWVVGTEVNVDSHIIFPTLDPAAVAADPDKAVEDYVASLSTLPMDHTRPAWEFHLLDIPTSEATFTAAARVHHSFGDGVSLITLFIAATRSAADPTRLPAMLPPPKRKGAIYALQRRPSPTAGFLAFLVWVCSYLVLAWHTVVDVWSFVATIVFIRDPPTLFMHASNSETRRTRFVHRSLSLDDIKFLKNVMNCTVNDVLVGVTSAALSQYYFRNSGDTRTSKLCVRSILIVNLRPTDSLQTYVNMIESGDSNDVKWGNRFGYIILPFHIAMHNDPLEYVRKTKRMVERKKRSLEVIFTNMVTEFTLKFFGAKAGAFIFNRMFKHVSIGFSNVSGPTEQVVFCGHPVKFIAPSVYGPPQIIFNFWMTSLSLSGSLKAQLQASRRHRSRMTNQVMNNRISVSLLAYTYVR</sequence>
<dbReference type="InterPro" id="IPR009721">
    <property type="entry name" value="O-acyltransferase_WSD1_C"/>
</dbReference>
<evidence type="ECO:0000256" key="9">
    <source>
        <dbReference type="ARBA" id="ARBA00047604"/>
    </source>
</evidence>
<dbReference type="AlphaFoldDB" id="A0A2K2CY24"/>
<reference evidence="14 15" key="1">
    <citation type="journal article" date="2010" name="Nature">
        <title>Genome sequencing and analysis of the model grass Brachypodium distachyon.</title>
        <authorList>
            <consortium name="International Brachypodium Initiative"/>
        </authorList>
    </citation>
    <scope>NUCLEOTIDE SEQUENCE [LARGE SCALE GENOMIC DNA]</scope>
    <source>
        <strain evidence="14 15">Bd21</strain>
    </source>
</reference>
<feature type="transmembrane region" description="Helical" evidence="11">
    <location>
        <begin position="214"/>
        <end position="231"/>
    </location>
</feature>
<dbReference type="Gene3D" id="3.30.559.10">
    <property type="entry name" value="Chloramphenicol acetyltransferase-like domain"/>
    <property type="match status" value="1"/>
</dbReference>
<keyword evidence="11" id="KW-0812">Transmembrane</keyword>
<comment type="similarity">
    <text evidence="8">In the N-terminal section; belongs to the long-chain O-acyltransferase family.</text>
</comment>
<evidence type="ECO:0000256" key="5">
    <source>
        <dbReference type="ARBA" id="ARBA00022679"/>
    </source>
</evidence>
<feature type="domain" description="O-acyltransferase WSD1-like N-terminal" evidence="12">
    <location>
        <begin position="62"/>
        <end position="291"/>
    </location>
</feature>
<proteinExistence type="inferred from homology"/>
<evidence type="ECO:0000256" key="8">
    <source>
        <dbReference type="ARBA" id="ARBA00024360"/>
    </source>
</evidence>
<dbReference type="EnsemblPlants" id="PNT66934">
    <property type="protein sequence ID" value="PNT66934"/>
    <property type="gene ID" value="BRADI_3g18636v3"/>
</dbReference>
<dbReference type="Proteomes" id="UP000008810">
    <property type="component" value="Chromosome 3"/>
</dbReference>
<accession>A0A2K2CY24</accession>
<comment type="pathway">
    <text evidence="3">Glycerolipid metabolism; triacylglycerol biosynthesis.</text>
</comment>
<keyword evidence="7" id="KW-0012">Acyltransferase</keyword>
<dbReference type="Pfam" id="PF06974">
    <property type="entry name" value="WS_DGAT_C"/>
    <property type="match status" value="1"/>
</dbReference>
<dbReference type="InterPro" id="IPR004255">
    <property type="entry name" value="O-acyltransferase_WSD1_N"/>
</dbReference>
<dbReference type="PANTHER" id="PTHR31650:SF77">
    <property type="entry name" value="O-ACYLTRANSFERASE WSD1 C-TERMINAL DOMAIN-CONTAINING PROTEIN"/>
    <property type="match status" value="1"/>
</dbReference>
<dbReference type="GO" id="GO:0008374">
    <property type="term" value="F:O-acyltransferase activity"/>
    <property type="evidence" value="ECO:0000318"/>
    <property type="project" value="GO_Central"/>
</dbReference>
<dbReference type="OrthoDB" id="619536at2759"/>
<protein>
    <submittedName>
        <fullName evidence="14 15">Uncharacterized protein</fullName>
    </submittedName>
</protein>
<keyword evidence="16" id="KW-1185">Reference proteome</keyword>
<evidence type="ECO:0000313" key="16">
    <source>
        <dbReference type="Proteomes" id="UP000008810"/>
    </source>
</evidence>
<feature type="domain" description="O-acyltransferase WSD1 C-terminal" evidence="13">
    <location>
        <begin position="349"/>
        <end position="473"/>
    </location>
</feature>
<reference evidence="15" key="3">
    <citation type="submission" date="2018-08" db="UniProtKB">
        <authorList>
            <consortium name="EnsemblPlants"/>
        </authorList>
    </citation>
    <scope>IDENTIFICATION</scope>
    <source>
        <strain evidence="15">cv. Bd21</strain>
    </source>
</reference>
<evidence type="ECO:0000256" key="7">
    <source>
        <dbReference type="ARBA" id="ARBA00023315"/>
    </source>
</evidence>
<evidence type="ECO:0000259" key="13">
    <source>
        <dbReference type="Pfam" id="PF06974"/>
    </source>
</evidence>
<evidence type="ECO:0000256" key="6">
    <source>
        <dbReference type="ARBA" id="ARBA00022824"/>
    </source>
</evidence>
<dbReference type="GO" id="GO:0047196">
    <property type="term" value="F:long-chain-alcohol O-fatty-acyltransferase activity"/>
    <property type="evidence" value="ECO:0007669"/>
    <property type="project" value="UniProtKB-EC"/>
</dbReference>
<keyword evidence="5" id="KW-0808">Transferase</keyword>
<comment type="catalytic activity">
    <reaction evidence="9">
        <text>a long chain fatty alcohol + a fatty acyl-CoA = a long-chain alcohol wax ester + CoA</text>
        <dbReference type="Rhea" id="RHEA:38443"/>
        <dbReference type="ChEBI" id="CHEBI:17135"/>
        <dbReference type="ChEBI" id="CHEBI:57287"/>
        <dbReference type="ChEBI" id="CHEBI:77636"/>
        <dbReference type="ChEBI" id="CHEBI:235323"/>
        <dbReference type="EC" id="2.3.1.75"/>
    </reaction>
</comment>
<dbReference type="GO" id="GO:0019432">
    <property type="term" value="P:triglyceride biosynthetic process"/>
    <property type="evidence" value="ECO:0000318"/>
    <property type="project" value="GO_Central"/>
</dbReference>
<gene>
    <name evidence="14" type="ORF">BRADI_3g18636v3</name>
</gene>
<dbReference type="Pfam" id="PF03007">
    <property type="entry name" value="WS_DGAT_cat"/>
    <property type="match status" value="1"/>
</dbReference>
<keyword evidence="11" id="KW-1133">Transmembrane helix</keyword>
<dbReference type="InterPro" id="IPR023213">
    <property type="entry name" value="CAT-like_dom_sf"/>
</dbReference>
<dbReference type="GO" id="GO:0004144">
    <property type="term" value="F:diacylglycerol O-acyltransferase activity"/>
    <property type="evidence" value="ECO:0007669"/>
    <property type="project" value="UniProtKB-EC"/>
</dbReference>
<evidence type="ECO:0000313" key="15">
    <source>
        <dbReference type="EnsemblPlants" id="PNT66934"/>
    </source>
</evidence>
<evidence type="ECO:0000256" key="2">
    <source>
        <dbReference type="ARBA" id="ARBA00004586"/>
    </source>
</evidence>
<dbReference type="ExpressionAtlas" id="A0A2K2CY24">
    <property type="expression patterns" value="differential"/>
</dbReference>
<evidence type="ECO:0000256" key="3">
    <source>
        <dbReference type="ARBA" id="ARBA00004771"/>
    </source>
</evidence>
<reference evidence="14" key="2">
    <citation type="submission" date="2017-06" db="EMBL/GenBank/DDBJ databases">
        <title>WGS assembly of Brachypodium distachyon.</title>
        <authorList>
            <consortium name="The International Brachypodium Initiative"/>
            <person name="Lucas S."/>
            <person name="Harmon-Smith M."/>
            <person name="Lail K."/>
            <person name="Tice H."/>
            <person name="Grimwood J."/>
            <person name="Bruce D."/>
            <person name="Barry K."/>
            <person name="Shu S."/>
            <person name="Lindquist E."/>
            <person name="Wang M."/>
            <person name="Pitluck S."/>
            <person name="Vogel J.P."/>
            <person name="Garvin D.F."/>
            <person name="Mockler T.C."/>
            <person name="Schmutz J."/>
            <person name="Rokhsar D."/>
            <person name="Bevan M.W."/>
        </authorList>
    </citation>
    <scope>NUCLEOTIDE SEQUENCE</scope>
    <source>
        <strain evidence="14">Bd21</strain>
    </source>
</reference>
<organism evidence="14">
    <name type="scientific">Brachypodium distachyon</name>
    <name type="common">Purple false brome</name>
    <name type="synonym">Trachynia distachya</name>
    <dbReference type="NCBI Taxonomy" id="15368"/>
    <lineage>
        <taxon>Eukaryota</taxon>
        <taxon>Viridiplantae</taxon>
        <taxon>Streptophyta</taxon>
        <taxon>Embryophyta</taxon>
        <taxon>Tracheophyta</taxon>
        <taxon>Spermatophyta</taxon>
        <taxon>Magnoliopsida</taxon>
        <taxon>Liliopsida</taxon>
        <taxon>Poales</taxon>
        <taxon>Poaceae</taxon>
        <taxon>BOP clade</taxon>
        <taxon>Pooideae</taxon>
        <taxon>Stipodae</taxon>
        <taxon>Brachypodieae</taxon>
        <taxon>Brachypodium</taxon>
    </lineage>
</organism>
<evidence type="ECO:0000256" key="11">
    <source>
        <dbReference type="SAM" id="Phobius"/>
    </source>
</evidence>
<dbReference type="EMBL" id="CM000882">
    <property type="protein sequence ID" value="PNT66934.1"/>
    <property type="molecule type" value="Genomic_DNA"/>
</dbReference>
<name>A0A2K2CY24_BRADI</name>
<dbReference type="InParanoid" id="A0A2K2CY24"/>
<comment type="subcellular location">
    <subcellularLocation>
        <location evidence="1">Cell membrane</location>
        <topology evidence="1">Single-pass membrane protein</topology>
    </subcellularLocation>
    <subcellularLocation>
        <location evidence="2">Endoplasmic reticulum membrane</location>
    </subcellularLocation>
</comment>
<dbReference type="GO" id="GO:0005886">
    <property type="term" value="C:plasma membrane"/>
    <property type="evidence" value="ECO:0000318"/>
    <property type="project" value="GO_Central"/>
</dbReference>
<dbReference type="PANTHER" id="PTHR31650">
    <property type="entry name" value="O-ACYLTRANSFERASE (WSD1-LIKE) FAMILY PROTEIN"/>
    <property type="match status" value="1"/>
</dbReference>
<evidence type="ECO:0000256" key="1">
    <source>
        <dbReference type="ARBA" id="ARBA00004162"/>
    </source>
</evidence>
<evidence type="ECO:0000256" key="10">
    <source>
        <dbReference type="ARBA" id="ARBA00048109"/>
    </source>
</evidence>
<evidence type="ECO:0000256" key="4">
    <source>
        <dbReference type="ARBA" id="ARBA00005189"/>
    </source>
</evidence>
<evidence type="ECO:0000313" key="14">
    <source>
        <dbReference type="EMBL" id="PNT66934.1"/>
    </source>
</evidence>
<dbReference type="SUPFAM" id="SSF52777">
    <property type="entry name" value="CoA-dependent acyltransferases"/>
    <property type="match status" value="1"/>
</dbReference>
<keyword evidence="6" id="KW-0256">Endoplasmic reticulum</keyword>
<dbReference type="UniPathway" id="UPA00282"/>
<comment type="catalytic activity">
    <reaction evidence="10">
        <text>an acyl-CoA + a 1,2-diacyl-sn-glycerol = a triacyl-sn-glycerol + CoA</text>
        <dbReference type="Rhea" id="RHEA:10868"/>
        <dbReference type="ChEBI" id="CHEBI:17815"/>
        <dbReference type="ChEBI" id="CHEBI:57287"/>
        <dbReference type="ChEBI" id="CHEBI:58342"/>
        <dbReference type="ChEBI" id="CHEBI:64615"/>
        <dbReference type="EC" id="2.3.1.20"/>
    </reaction>
</comment>
<dbReference type="InterPro" id="IPR045034">
    <property type="entry name" value="O-acyltransferase_WSD1-like"/>
</dbReference>
<dbReference type="Gramene" id="PNT66934">
    <property type="protein sequence ID" value="PNT66934"/>
    <property type="gene ID" value="BRADI_3g18636v3"/>
</dbReference>
<keyword evidence="11" id="KW-0472">Membrane</keyword>
<comment type="pathway">
    <text evidence="4">Lipid metabolism.</text>
</comment>
<evidence type="ECO:0000259" key="12">
    <source>
        <dbReference type="Pfam" id="PF03007"/>
    </source>
</evidence>
<dbReference type="GO" id="GO:0005789">
    <property type="term" value="C:endoplasmic reticulum membrane"/>
    <property type="evidence" value="ECO:0007669"/>
    <property type="project" value="UniProtKB-SubCell"/>
</dbReference>